<name>A0A917KRI2_9ACTN</name>
<keyword evidence="3" id="KW-1185">Reference proteome</keyword>
<organism evidence="2 3">
    <name type="scientific">Streptomyces lacrimifluminis</name>
    <dbReference type="NCBI Taxonomy" id="1500077"/>
    <lineage>
        <taxon>Bacteria</taxon>
        <taxon>Bacillati</taxon>
        <taxon>Actinomycetota</taxon>
        <taxon>Actinomycetes</taxon>
        <taxon>Kitasatosporales</taxon>
        <taxon>Streptomycetaceae</taxon>
        <taxon>Streptomyces</taxon>
    </lineage>
</organism>
<evidence type="ECO:0000256" key="1">
    <source>
        <dbReference type="SAM" id="MobiDB-lite"/>
    </source>
</evidence>
<feature type="compositionally biased region" description="Basic and acidic residues" evidence="1">
    <location>
        <begin position="1"/>
        <end position="21"/>
    </location>
</feature>
<reference evidence="2" key="2">
    <citation type="submission" date="2020-09" db="EMBL/GenBank/DDBJ databases">
        <authorList>
            <person name="Sun Q."/>
            <person name="Zhou Y."/>
        </authorList>
    </citation>
    <scope>NUCLEOTIDE SEQUENCE</scope>
    <source>
        <strain evidence="2">CGMCC 4.7272</strain>
    </source>
</reference>
<dbReference type="EMBL" id="BMMU01000004">
    <property type="protein sequence ID" value="GGJ23098.1"/>
    <property type="molecule type" value="Genomic_DNA"/>
</dbReference>
<proteinExistence type="predicted"/>
<dbReference type="RefSeq" id="WP_189146859.1">
    <property type="nucleotide sequence ID" value="NZ_BAABER010000001.1"/>
</dbReference>
<protein>
    <submittedName>
        <fullName evidence="2">Uncharacterized protein</fullName>
    </submittedName>
</protein>
<sequence length="114" mass="12839">MLGRSADDHGERGAAETHGWEPYRVGSHPGGAHARRHGGYITDPRQTKLILTQDVSDVVRFMEGAEMLGTGLQVRRIARPKKGEPHVFQEWWEVRVFDDPHLGERPTETGDQSE</sequence>
<evidence type="ECO:0000313" key="2">
    <source>
        <dbReference type="EMBL" id="GGJ23098.1"/>
    </source>
</evidence>
<reference evidence="2" key="1">
    <citation type="journal article" date="2014" name="Int. J. Syst. Evol. Microbiol.">
        <title>Complete genome sequence of Corynebacterium casei LMG S-19264T (=DSM 44701T), isolated from a smear-ripened cheese.</title>
        <authorList>
            <consortium name="US DOE Joint Genome Institute (JGI-PGF)"/>
            <person name="Walter F."/>
            <person name="Albersmeier A."/>
            <person name="Kalinowski J."/>
            <person name="Ruckert C."/>
        </authorList>
    </citation>
    <scope>NUCLEOTIDE SEQUENCE</scope>
    <source>
        <strain evidence="2">CGMCC 4.7272</strain>
    </source>
</reference>
<feature type="region of interest" description="Disordered" evidence="1">
    <location>
        <begin position="1"/>
        <end position="41"/>
    </location>
</feature>
<comment type="caution">
    <text evidence="2">The sequence shown here is derived from an EMBL/GenBank/DDBJ whole genome shotgun (WGS) entry which is preliminary data.</text>
</comment>
<gene>
    <name evidence="2" type="ORF">GCM10012282_19520</name>
</gene>
<evidence type="ECO:0000313" key="3">
    <source>
        <dbReference type="Proteomes" id="UP000625682"/>
    </source>
</evidence>
<dbReference type="Proteomes" id="UP000625682">
    <property type="component" value="Unassembled WGS sequence"/>
</dbReference>
<dbReference type="AlphaFoldDB" id="A0A917KRI2"/>
<accession>A0A917KRI2</accession>